<dbReference type="SUPFAM" id="SSF103473">
    <property type="entry name" value="MFS general substrate transporter"/>
    <property type="match status" value="1"/>
</dbReference>
<dbReference type="AlphaFoldDB" id="A5DQ67"/>
<comment type="subcellular location">
    <subcellularLocation>
        <location evidence="1">Membrane</location>
        <topology evidence="1">Multi-pass membrane protein</topology>
    </subcellularLocation>
</comment>
<organism evidence="4 5">
    <name type="scientific">Meyerozyma guilliermondii (strain ATCC 6260 / CBS 566 / DSM 6381 / JCM 1539 / NBRC 10279 / NRRL Y-324)</name>
    <name type="common">Yeast</name>
    <name type="synonym">Candida guilliermondii</name>
    <dbReference type="NCBI Taxonomy" id="294746"/>
    <lineage>
        <taxon>Eukaryota</taxon>
        <taxon>Fungi</taxon>
        <taxon>Dikarya</taxon>
        <taxon>Ascomycota</taxon>
        <taxon>Saccharomycotina</taxon>
        <taxon>Pichiomycetes</taxon>
        <taxon>Debaryomycetaceae</taxon>
        <taxon>Meyerozyma</taxon>
    </lineage>
</organism>
<name>A5DQ67_PICGU</name>
<evidence type="ECO:0000256" key="3">
    <source>
        <dbReference type="SAM" id="Phobius"/>
    </source>
</evidence>
<keyword evidence="3" id="KW-1133">Transmembrane helix</keyword>
<dbReference type="FunCoup" id="A5DQ67">
    <property type="interactions" value="447"/>
</dbReference>
<dbReference type="Pfam" id="PF07690">
    <property type="entry name" value="MFS_1"/>
    <property type="match status" value="1"/>
</dbReference>
<feature type="transmembrane region" description="Helical" evidence="3">
    <location>
        <begin position="279"/>
        <end position="300"/>
    </location>
</feature>
<keyword evidence="3" id="KW-0812">Transmembrane</keyword>
<dbReference type="GeneID" id="5124289"/>
<gene>
    <name evidence="4" type="ORF">PGUG_05418</name>
</gene>
<feature type="transmembrane region" description="Helical" evidence="3">
    <location>
        <begin position="98"/>
        <end position="118"/>
    </location>
</feature>
<dbReference type="Proteomes" id="UP000001997">
    <property type="component" value="Unassembled WGS sequence"/>
</dbReference>
<comment type="similarity">
    <text evidence="2">Belongs to the major facilitator superfamily. Monocarboxylate porter (TC 2.A.1.13) family.</text>
</comment>
<feature type="transmembrane region" description="Helical" evidence="3">
    <location>
        <begin position="67"/>
        <end position="86"/>
    </location>
</feature>
<feature type="transmembrane region" description="Helical" evidence="3">
    <location>
        <begin position="39"/>
        <end position="60"/>
    </location>
</feature>
<sequence length="390" mass="43546">MSSFRDYSGVYLGNHYSNRSVYSCFICYKLWHLYLAQGVFVGISFVMVFIPATFILPTWFDKRMATAMGITVGGAGLGGVVFSLSINKLIDTTGDQRWALRMCGIVTGSAATFAALILRPRKRINTPLKATLTKEFILANAKIMFNFKIFRRYPLAILALWFSVILMNYIILLFSLAPYAQSVGLSASQGSNITAILNAAQVVGRPIMGYFGDSIGRNNTSGLVSLTCSILILAFWINAKTYASLIGFSVLIGFIVGVGSTMAQSMAADLVEIPAHLPAAWSGLNILVGFFSLVAEVIALKLVNSSSKRQYLHPQIFTGVCFFFGFLLMMVNREWLVRRKLQTRRHALEEMSETDELEKEKDINQVQLGTYNRLLTPQHYFTRMFYPIRV</sequence>
<dbReference type="eggNOG" id="KOG2504">
    <property type="taxonomic scope" value="Eukaryota"/>
</dbReference>
<dbReference type="InterPro" id="IPR011701">
    <property type="entry name" value="MFS"/>
</dbReference>
<dbReference type="InterPro" id="IPR036259">
    <property type="entry name" value="MFS_trans_sf"/>
</dbReference>
<feature type="transmembrane region" description="Helical" evidence="3">
    <location>
        <begin position="153"/>
        <end position="177"/>
    </location>
</feature>
<dbReference type="GO" id="GO:0022857">
    <property type="term" value="F:transmembrane transporter activity"/>
    <property type="evidence" value="ECO:0007669"/>
    <property type="project" value="InterPro"/>
</dbReference>
<keyword evidence="3" id="KW-0472">Membrane</keyword>
<evidence type="ECO:0000313" key="5">
    <source>
        <dbReference type="Proteomes" id="UP000001997"/>
    </source>
</evidence>
<dbReference type="EMBL" id="CH408161">
    <property type="protein sequence ID" value="EDK41320.2"/>
    <property type="molecule type" value="Genomic_DNA"/>
</dbReference>
<dbReference type="VEuPathDB" id="FungiDB:PGUG_05418"/>
<dbReference type="KEGG" id="pgu:PGUG_05418"/>
<evidence type="ECO:0008006" key="6">
    <source>
        <dbReference type="Google" id="ProtNLM"/>
    </source>
</evidence>
<feature type="transmembrane region" description="Helical" evidence="3">
    <location>
        <begin position="312"/>
        <end position="331"/>
    </location>
</feature>
<dbReference type="InterPro" id="IPR050327">
    <property type="entry name" value="Proton-linked_MCT"/>
</dbReference>
<dbReference type="RefSeq" id="XP_001482398.2">
    <property type="nucleotide sequence ID" value="XM_001482348.1"/>
</dbReference>
<dbReference type="Gene3D" id="1.20.1250.20">
    <property type="entry name" value="MFS general substrate transporter like domains"/>
    <property type="match status" value="2"/>
</dbReference>
<dbReference type="HOGENOM" id="CLU_001265_1_2_1"/>
<proteinExistence type="inferred from homology"/>
<feature type="transmembrane region" description="Helical" evidence="3">
    <location>
        <begin position="220"/>
        <end position="239"/>
    </location>
</feature>
<dbReference type="PANTHER" id="PTHR11360:SF315">
    <property type="entry name" value="TRANSPORTER MCH2-RELATED"/>
    <property type="match status" value="1"/>
</dbReference>
<keyword evidence="5" id="KW-1185">Reference proteome</keyword>
<protein>
    <recommendedName>
        <fullName evidence="6">Major facilitator superfamily (MFS) profile domain-containing protein</fullName>
    </recommendedName>
</protein>
<evidence type="ECO:0000313" key="4">
    <source>
        <dbReference type="EMBL" id="EDK41320.2"/>
    </source>
</evidence>
<accession>A5DQ67</accession>
<feature type="transmembrane region" description="Helical" evidence="3">
    <location>
        <begin position="245"/>
        <end position="267"/>
    </location>
</feature>
<evidence type="ECO:0000256" key="1">
    <source>
        <dbReference type="ARBA" id="ARBA00004141"/>
    </source>
</evidence>
<evidence type="ECO:0000256" key="2">
    <source>
        <dbReference type="ARBA" id="ARBA00006727"/>
    </source>
</evidence>
<dbReference type="OrthoDB" id="2213137at2759"/>
<dbReference type="InParanoid" id="A5DQ67"/>
<reference evidence="4 5" key="1">
    <citation type="journal article" date="2009" name="Nature">
        <title>Evolution of pathogenicity and sexual reproduction in eight Candida genomes.</title>
        <authorList>
            <person name="Butler G."/>
            <person name="Rasmussen M.D."/>
            <person name="Lin M.F."/>
            <person name="Santos M.A."/>
            <person name="Sakthikumar S."/>
            <person name="Munro C.A."/>
            <person name="Rheinbay E."/>
            <person name="Grabherr M."/>
            <person name="Forche A."/>
            <person name="Reedy J.L."/>
            <person name="Agrafioti I."/>
            <person name="Arnaud M.B."/>
            <person name="Bates S."/>
            <person name="Brown A.J."/>
            <person name="Brunke S."/>
            <person name="Costanzo M.C."/>
            <person name="Fitzpatrick D.A."/>
            <person name="de Groot P.W."/>
            <person name="Harris D."/>
            <person name="Hoyer L.L."/>
            <person name="Hube B."/>
            <person name="Klis F.M."/>
            <person name="Kodira C."/>
            <person name="Lennard N."/>
            <person name="Logue M.E."/>
            <person name="Martin R."/>
            <person name="Neiman A.M."/>
            <person name="Nikolaou E."/>
            <person name="Quail M.A."/>
            <person name="Quinn J."/>
            <person name="Santos M.C."/>
            <person name="Schmitzberger F.F."/>
            <person name="Sherlock G."/>
            <person name="Shah P."/>
            <person name="Silverstein K.A."/>
            <person name="Skrzypek M.S."/>
            <person name="Soll D."/>
            <person name="Staggs R."/>
            <person name="Stansfield I."/>
            <person name="Stumpf M.P."/>
            <person name="Sudbery P.E."/>
            <person name="Srikantha T."/>
            <person name="Zeng Q."/>
            <person name="Berman J."/>
            <person name="Berriman M."/>
            <person name="Heitman J."/>
            <person name="Gow N.A."/>
            <person name="Lorenz M.C."/>
            <person name="Birren B.W."/>
            <person name="Kellis M."/>
            <person name="Cuomo C.A."/>
        </authorList>
    </citation>
    <scope>NUCLEOTIDE SEQUENCE [LARGE SCALE GENOMIC DNA]</scope>
    <source>
        <strain evidence="5">ATCC 6260 / CBS 566 / DSM 6381 / JCM 1539 / NBRC 10279 / NRRL Y-324</strain>
    </source>
</reference>
<dbReference type="PANTHER" id="PTHR11360">
    <property type="entry name" value="MONOCARBOXYLATE TRANSPORTER"/>
    <property type="match status" value="1"/>
</dbReference>
<dbReference type="GO" id="GO:0016020">
    <property type="term" value="C:membrane"/>
    <property type="evidence" value="ECO:0007669"/>
    <property type="project" value="UniProtKB-SubCell"/>
</dbReference>